<keyword evidence="4" id="KW-0407">Ion channel</keyword>
<reference evidence="2" key="1">
    <citation type="submission" date="2022-10" db="EMBL/GenBank/DDBJ databases">
        <authorList>
            <person name="Chen Y."/>
            <person name="Dougan E. K."/>
            <person name="Chan C."/>
            <person name="Rhodes N."/>
            <person name="Thang M."/>
        </authorList>
    </citation>
    <scope>NUCLEOTIDE SEQUENCE</scope>
</reference>
<dbReference type="EMBL" id="CAMXCT010001403">
    <property type="protein sequence ID" value="CAI3989777.1"/>
    <property type="molecule type" value="Genomic_DNA"/>
</dbReference>
<dbReference type="GO" id="GO:0034220">
    <property type="term" value="P:monoatomic ion transmembrane transport"/>
    <property type="evidence" value="ECO:0007669"/>
    <property type="project" value="UniProtKB-KW"/>
</dbReference>
<comment type="caution">
    <text evidence="2">The sequence shown here is derived from an EMBL/GenBank/DDBJ whole genome shotgun (WGS) entry which is preliminary data.</text>
</comment>
<dbReference type="EMBL" id="CAMXCT020001403">
    <property type="protein sequence ID" value="CAL1143152.1"/>
    <property type="molecule type" value="Genomic_DNA"/>
</dbReference>
<evidence type="ECO:0000313" key="3">
    <source>
        <dbReference type="EMBL" id="CAL1143152.1"/>
    </source>
</evidence>
<dbReference type="Proteomes" id="UP001152797">
    <property type="component" value="Unassembled WGS sequence"/>
</dbReference>
<name>A0A9P1CCP4_9DINO</name>
<dbReference type="InterPro" id="IPR018247">
    <property type="entry name" value="EF_Hand_1_Ca_BS"/>
</dbReference>
<protein>
    <submittedName>
        <fullName evidence="4">Sodium channel protein 60E</fullName>
    </submittedName>
</protein>
<keyword evidence="4" id="KW-0813">Transport</keyword>
<feature type="compositionally biased region" description="Polar residues" evidence="1">
    <location>
        <begin position="834"/>
        <end position="844"/>
    </location>
</feature>
<sequence>MKGSQLIFSKSWSELPAEPAVTLPWESGCWRHIIGGKSLFNLKPATMKRPMPPPLFYESPATAQLPPEKKQRAQSVVATSWKQVVKSGVEDSWTEMRDSQFQIALERWLDVLLQLPDSCSVVVQLRQVGDVSHQLRMLRDIFCRKAPQTLLKRCHSFLRFVHHLKLTGKSFPGSESDLYAYLCHLRDSGAATSNLQSIVQALNFAQHVVGLQELMTITMSRRCIGAVGTKNSGPKRQAHPFKVAEVMALHSALHDTFEDPWTRVFAGTVLFAIYSRSRWMDMQHAEFMEVDSDMTGAVAFVELHISVHKCQESTAFRNTFLTAVSPNYGVTNEPWIQVWLDIRQQLGIDLSSGLPTLPAPNSEGAATKRPLGTDEMKQWLHMVLAAKGICLDGRRLTSHSCKCTILSWLAKRGDDWADRMALGGHVSFMKSAIVYSRDAMARPLRLLESLLLDIRVGRFAPDETRSGRFKDISSDVAAHCMQSNEVSFQDGAGDLFSHHVEPSLSVPPEVVDLEADCNSEVKLEDQESSNSDSDAPTTSSSEDEEGAQYTGAARSMRLPTIPKRCNELQDGLHEVFSDAGINTFSSLAFAVGTPQSAPADDDMQRFTDRLMGGPATLADLSVVKRIHFEAVTLVMVDLQKHSSAQDISEPGRSLPFVEKQRRLAAQQARITGISHKHEQQASHALIDACFQMIENGSLVYIAPSKCGRGLAFDLVGLMSWETHTDWSNKLFRALMADAIPNFSPISIDQLLRADQELFLLLAAEHTGALKAAAADADPPLDQEVRRLMNDPRINVHLTPIQRVEKRPAPIGSPSQGPPNRNNTNKKQKGEVPKTPSQGMEQQNAVEKGPRDKPGNAAAVRDHLWLSKACRNAGFRVTAVDKDETRAENFAIYKCDLTNAEDLALLFQYVEAEKEELLHVHFAPSCGTASRAREKAPGPPPLRSDEHPDDFVNEAFAKGHPRDVVAKVPPSVKALLKDLVAGKRERRFEKRATFMKKWLKRSLELRADEVKLHQKLPPHLGKILRGKRLLLFKEILIDLQYKDVSIVDDIISGFKLTGWAPQTGVFDPDVRRPQLTVEQLTKMAPGINARVIRSVDEAPADQTTEHVWAETWAEVDKGWLRPADSSKDCSVAKRFGLQQKNKIRMIDDFSVSRINHTYGMREIKGRTFDLRSAYKQFGVDQWHSEFLQICVKNPEGGHGLFGVNALPFGATGSVTSFLRVSNALAYIGHHGLDLIWSAFFDDYTAICTESEEDNVTFYIKSLFRMLGIDFATEGDKAPPFQSKFKTLGLEFNLENLNTGSILVSPCGVITEYFGEQLMQTLTEDLLHESKHPIYELEVLPPLLALQAWGHYITGAPVVFYLDNDAARHAVVGFPVSGTWRFYRSISLPFGCTGCRVLSLAFSAVLDMLGWGHAKEGDKALNFAGAFDLLGVNFNLALTPKGILQVTNKTTRIEKLCALLDKVKSEDSLNHR</sequence>
<feature type="compositionally biased region" description="Polar residues" evidence="1">
    <location>
        <begin position="812"/>
        <end position="824"/>
    </location>
</feature>
<evidence type="ECO:0000313" key="5">
    <source>
        <dbReference type="Proteomes" id="UP001152797"/>
    </source>
</evidence>
<feature type="region of interest" description="Disordered" evidence="1">
    <location>
        <begin position="521"/>
        <end position="555"/>
    </location>
</feature>
<feature type="region of interest" description="Disordered" evidence="1">
    <location>
        <begin position="928"/>
        <end position="947"/>
    </location>
</feature>
<keyword evidence="5" id="KW-1185">Reference proteome</keyword>
<feature type="compositionally biased region" description="Basic and acidic residues" evidence="1">
    <location>
        <begin position="847"/>
        <end position="856"/>
    </location>
</feature>
<evidence type="ECO:0000313" key="2">
    <source>
        <dbReference type="EMBL" id="CAI3989777.1"/>
    </source>
</evidence>
<proteinExistence type="predicted"/>
<reference evidence="3" key="2">
    <citation type="submission" date="2024-04" db="EMBL/GenBank/DDBJ databases">
        <authorList>
            <person name="Chen Y."/>
            <person name="Shah S."/>
            <person name="Dougan E. K."/>
            <person name="Thang M."/>
            <person name="Chan C."/>
        </authorList>
    </citation>
    <scope>NUCLEOTIDE SEQUENCE [LARGE SCALE GENOMIC DNA]</scope>
</reference>
<evidence type="ECO:0000256" key="1">
    <source>
        <dbReference type="SAM" id="MobiDB-lite"/>
    </source>
</evidence>
<organism evidence="2">
    <name type="scientific">Cladocopium goreaui</name>
    <dbReference type="NCBI Taxonomy" id="2562237"/>
    <lineage>
        <taxon>Eukaryota</taxon>
        <taxon>Sar</taxon>
        <taxon>Alveolata</taxon>
        <taxon>Dinophyceae</taxon>
        <taxon>Suessiales</taxon>
        <taxon>Symbiodiniaceae</taxon>
        <taxon>Cladocopium</taxon>
    </lineage>
</organism>
<dbReference type="InterPro" id="IPR043502">
    <property type="entry name" value="DNA/RNA_pol_sf"/>
</dbReference>
<dbReference type="OrthoDB" id="3255824at2759"/>
<gene>
    <name evidence="2" type="ORF">C1SCF055_LOCUS16823</name>
</gene>
<feature type="compositionally biased region" description="Polar residues" evidence="1">
    <location>
        <begin position="528"/>
        <end position="540"/>
    </location>
</feature>
<dbReference type="SUPFAM" id="SSF56672">
    <property type="entry name" value="DNA/RNA polymerases"/>
    <property type="match status" value="1"/>
</dbReference>
<dbReference type="PROSITE" id="PS00018">
    <property type="entry name" value="EF_HAND_1"/>
    <property type="match status" value="1"/>
</dbReference>
<keyword evidence="4" id="KW-0406">Ion transport</keyword>
<evidence type="ECO:0000313" key="4">
    <source>
        <dbReference type="EMBL" id="CAL4777089.1"/>
    </source>
</evidence>
<accession>A0A9P1CCP4</accession>
<feature type="region of interest" description="Disordered" evidence="1">
    <location>
        <begin position="795"/>
        <end position="856"/>
    </location>
</feature>
<dbReference type="EMBL" id="CAMXCT030001403">
    <property type="protein sequence ID" value="CAL4777089.1"/>
    <property type="molecule type" value="Genomic_DNA"/>
</dbReference>